<reference evidence="1" key="1">
    <citation type="submission" date="2022-05" db="EMBL/GenBank/DDBJ databases">
        <title>Chromosome-level genome of Chaenocephalus aceratus.</title>
        <authorList>
            <person name="Park H."/>
        </authorList>
    </citation>
    <scope>NUCLEOTIDE SEQUENCE</scope>
    <source>
        <strain evidence="1">KU_202001</strain>
    </source>
</reference>
<comment type="caution">
    <text evidence="1">The sequence shown here is derived from an EMBL/GenBank/DDBJ whole genome shotgun (WGS) entry which is preliminary data.</text>
</comment>
<sequence length="233" mass="24324">MVYILKCSGSWEAHMLDRSCSSSSSSPKTVLPPAGAEATAPCPTTELRPGAEATAPSPTTEFRPGAEATAPCPTTELRPGAEATAPCPTTELRPGAEATAPSPTTELRPGAEATAPCPTTELRPGAEATAPCPTTEFRPGAPAWSYTSAQQLCPAVLQGDTGGFVHPQGEAGLLGEVVQTVSLCVHTVSFPETVSTRSVSPPRKTALQRQQAGREQRDRVAKQTRMCGKFQIR</sequence>
<dbReference type="EMBL" id="CM043788">
    <property type="protein sequence ID" value="KAI4828529.1"/>
    <property type="molecule type" value="Genomic_DNA"/>
</dbReference>
<keyword evidence="2" id="KW-1185">Reference proteome</keyword>
<accession>A0ACB9XMI2</accession>
<proteinExistence type="predicted"/>
<evidence type="ECO:0000313" key="1">
    <source>
        <dbReference type="EMBL" id="KAI4828529.1"/>
    </source>
</evidence>
<protein>
    <submittedName>
        <fullName evidence="1">Uncharacterized protein</fullName>
    </submittedName>
</protein>
<evidence type="ECO:0000313" key="2">
    <source>
        <dbReference type="Proteomes" id="UP001057452"/>
    </source>
</evidence>
<dbReference type="Proteomes" id="UP001057452">
    <property type="component" value="Chromosome 4"/>
</dbReference>
<gene>
    <name evidence="1" type="ORF">KUCAC02_022611</name>
</gene>
<organism evidence="1 2">
    <name type="scientific">Chaenocephalus aceratus</name>
    <name type="common">Blackfin icefish</name>
    <name type="synonym">Chaenichthys aceratus</name>
    <dbReference type="NCBI Taxonomy" id="36190"/>
    <lineage>
        <taxon>Eukaryota</taxon>
        <taxon>Metazoa</taxon>
        <taxon>Chordata</taxon>
        <taxon>Craniata</taxon>
        <taxon>Vertebrata</taxon>
        <taxon>Euteleostomi</taxon>
        <taxon>Actinopterygii</taxon>
        <taxon>Neopterygii</taxon>
        <taxon>Teleostei</taxon>
        <taxon>Neoteleostei</taxon>
        <taxon>Acanthomorphata</taxon>
        <taxon>Eupercaria</taxon>
        <taxon>Perciformes</taxon>
        <taxon>Notothenioidei</taxon>
        <taxon>Channichthyidae</taxon>
        <taxon>Chaenocephalus</taxon>
    </lineage>
</organism>
<name>A0ACB9XMI2_CHAAC</name>